<dbReference type="SUPFAM" id="SSF51735">
    <property type="entry name" value="NAD(P)-binding Rossmann-fold domains"/>
    <property type="match status" value="1"/>
</dbReference>
<sequence>MVLDTQTLPYLNPEKDRRTVLITAGTSGVGFFTVLQLHLHGYVVYLAGRSKNRATKAIERLRCELAAIVEGYSLEQRAKRCLGELHYLEMDLARLSSVLETVAAYQQLEENLNILINNAGVLVLPFTVTEDGFELQLQTSYIAPFLLTIKLLPMLERTSYYHPEAGPARVIYVSSVIHRMVVSQFNLSTSLNYYPNFIFTWYRFAVAKTAGIHFMKMLALRNPRILCVSVLPGNVMNTDHFSYLTRLPIIGFIFWCIFQICSYCFGITSQEGANPVANCCMSTSITTTKDNGSHFLSSNVKNPSIIANNMDYAAQTWIWTIHQLGKRKIDIS</sequence>
<evidence type="ECO:0000256" key="3">
    <source>
        <dbReference type="ARBA" id="ARBA00023002"/>
    </source>
</evidence>
<dbReference type="PRINTS" id="PR00081">
    <property type="entry name" value="GDHRDH"/>
</dbReference>
<feature type="transmembrane region" description="Helical" evidence="4">
    <location>
        <begin position="20"/>
        <end position="47"/>
    </location>
</feature>
<organism evidence="5 6">
    <name type="scientific">Australozyma saopauloensis</name>
    <dbReference type="NCBI Taxonomy" id="291208"/>
    <lineage>
        <taxon>Eukaryota</taxon>
        <taxon>Fungi</taxon>
        <taxon>Dikarya</taxon>
        <taxon>Ascomycota</taxon>
        <taxon>Saccharomycotina</taxon>
        <taxon>Pichiomycetes</taxon>
        <taxon>Metschnikowiaceae</taxon>
        <taxon>Australozyma</taxon>
    </lineage>
</organism>
<dbReference type="PANTHER" id="PTHR24320:SF282">
    <property type="entry name" value="WW DOMAIN-CONTAINING OXIDOREDUCTASE"/>
    <property type="match status" value="1"/>
</dbReference>
<name>A0AAX4HGN3_9ASCO</name>
<dbReference type="GO" id="GO:0016491">
    <property type="term" value="F:oxidoreductase activity"/>
    <property type="evidence" value="ECO:0007669"/>
    <property type="project" value="UniProtKB-KW"/>
</dbReference>
<proteinExistence type="inferred from homology"/>
<dbReference type="PANTHER" id="PTHR24320">
    <property type="entry name" value="RETINOL DEHYDROGENASE"/>
    <property type="match status" value="1"/>
</dbReference>
<evidence type="ECO:0000256" key="4">
    <source>
        <dbReference type="SAM" id="Phobius"/>
    </source>
</evidence>
<dbReference type="GeneID" id="88175458"/>
<dbReference type="KEGG" id="asau:88175458"/>
<keyword evidence="4" id="KW-0472">Membrane</keyword>
<dbReference type="EMBL" id="CP138898">
    <property type="protein sequence ID" value="WPK27027.1"/>
    <property type="molecule type" value="Genomic_DNA"/>
</dbReference>
<evidence type="ECO:0000313" key="5">
    <source>
        <dbReference type="EMBL" id="WPK27027.1"/>
    </source>
</evidence>
<keyword evidence="2" id="KW-0521">NADP</keyword>
<gene>
    <name evidence="5" type="ORF">PUMCH_004398</name>
</gene>
<evidence type="ECO:0000256" key="1">
    <source>
        <dbReference type="ARBA" id="ARBA00006484"/>
    </source>
</evidence>
<keyword evidence="4" id="KW-1133">Transmembrane helix</keyword>
<comment type="similarity">
    <text evidence="1">Belongs to the short-chain dehydrogenases/reductases (SDR) family.</text>
</comment>
<protein>
    <recommendedName>
        <fullName evidence="7">NAD(P)-binding protein</fullName>
    </recommendedName>
</protein>
<accession>A0AAX4HGN3</accession>
<evidence type="ECO:0008006" key="7">
    <source>
        <dbReference type="Google" id="ProtNLM"/>
    </source>
</evidence>
<keyword evidence="4" id="KW-0812">Transmembrane</keyword>
<dbReference type="RefSeq" id="XP_062879405.1">
    <property type="nucleotide sequence ID" value="XM_063023335.1"/>
</dbReference>
<evidence type="ECO:0000313" key="6">
    <source>
        <dbReference type="Proteomes" id="UP001338582"/>
    </source>
</evidence>
<evidence type="ECO:0000256" key="2">
    <source>
        <dbReference type="ARBA" id="ARBA00022857"/>
    </source>
</evidence>
<dbReference type="InterPro" id="IPR036291">
    <property type="entry name" value="NAD(P)-bd_dom_sf"/>
</dbReference>
<keyword evidence="3" id="KW-0560">Oxidoreductase</keyword>
<keyword evidence="6" id="KW-1185">Reference proteome</keyword>
<dbReference type="Gene3D" id="3.40.50.720">
    <property type="entry name" value="NAD(P)-binding Rossmann-like Domain"/>
    <property type="match status" value="1"/>
</dbReference>
<dbReference type="Proteomes" id="UP001338582">
    <property type="component" value="Chromosome 5"/>
</dbReference>
<reference evidence="5 6" key="1">
    <citation type="submission" date="2023-10" db="EMBL/GenBank/DDBJ databases">
        <title>Draft Genome Sequence of Candida saopaulonensis from a very Premature Infant with Sepsis.</title>
        <authorList>
            <person name="Ning Y."/>
            <person name="Dai R."/>
            <person name="Xiao M."/>
            <person name="Xu Y."/>
            <person name="Yan Q."/>
            <person name="Zhang L."/>
        </authorList>
    </citation>
    <scope>NUCLEOTIDE SEQUENCE [LARGE SCALE GENOMIC DNA]</scope>
    <source>
        <strain evidence="5 6">19XY460</strain>
    </source>
</reference>
<dbReference type="Pfam" id="PF00106">
    <property type="entry name" value="adh_short"/>
    <property type="match status" value="1"/>
</dbReference>
<dbReference type="InterPro" id="IPR002347">
    <property type="entry name" value="SDR_fam"/>
</dbReference>
<dbReference type="AlphaFoldDB" id="A0AAX4HGN3"/>